<gene>
    <name evidence="3" type="ORF">QO011_005429</name>
</gene>
<protein>
    <submittedName>
        <fullName evidence="3">Uncharacterized protein YbjQ (UPF0145 family)</fullName>
    </submittedName>
</protein>
<evidence type="ECO:0000256" key="1">
    <source>
        <dbReference type="ARBA" id="ARBA00010751"/>
    </source>
</evidence>
<reference evidence="3 4" key="1">
    <citation type="submission" date="2023-07" db="EMBL/GenBank/DDBJ databases">
        <title>Genomic Encyclopedia of Type Strains, Phase IV (KMG-IV): sequencing the most valuable type-strain genomes for metagenomic binning, comparative biology and taxonomic classification.</title>
        <authorList>
            <person name="Goeker M."/>
        </authorList>
    </citation>
    <scope>NUCLEOTIDE SEQUENCE [LARGE SCALE GENOMIC DNA]</scope>
    <source>
        <strain evidence="3 4">DSM 19619</strain>
    </source>
</reference>
<dbReference type="Pfam" id="PF01906">
    <property type="entry name" value="YbjQ_1"/>
    <property type="match status" value="1"/>
</dbReference>
<name>A0ABU0JDN6_9HYPH</name>
<evidence type="ECO:0000256" key="2">
    <source>
        <dbReference type="SAM" id="MobiDB-lite"/>
    </source>
</evidence>
<comment type="similarity">
    <text evidence="1">Belongs to the UPF0145 family.</text>
</comment>
<dbReference type="EMBL" id="JAUSVX010000012">
    <property type="protein sequence ID" value="MDQ0472400.1"/>
    <property type="molecule type" value="Genomic_DNA"/>
</dbReference>
<dbReference type="InterPro" id="IPR035439">
    <property type="entry name" value="UPF0145_dom_sf"/>
</dbReference>
<dbReference type="Gene3D" id="3.30.110.70">
    <property type="entry name" value="Hypothetical protein apc22750. Chain B"/>
    <property type="match status" value="1"/>
</dbReference>
<dbReference type="RefSeq" id="WP_307279184.1">
    <property type="nucleotide sequence ID" value="NZ_JAUSVX010000012.1"/>
</dbReference>
<keyword evidence="4" id="KW-1185">Reference proteome</keyword>
<organism evidence="3 4">
    <name type="scientific">Labrys wisconsinensis</name>
    <dbReference type="NCBI Taxonomy" id="425677"/>
    <lineage>
        <taxon>Bacteria</taxon>
        <taxon>Pseudomonadati</taxon>
        <taxon>Pseudomonadota</taxon>
        <taxon>Alphaproteobacteria</taxon>
        <taxon>Hyphomicrobiales</taxon>
        <taxon>Xanthobacteraceae</taxon>
        <taxon>Labrys</taxon>
    </lineage>
</organism>
<evidence type="ECO:0000313" key="4">
    <source>
        <dbReference type="Proteomes" id="UP001242480"/>
    </source>
</evidence>
<proteinExistence type="inferred from homology"/>
<comment type="caution">
    <text evidence="3">The sequence shown here is derived from an EMBL/GenBank/DDBJ whole genome shotgun (WGS) entry which is preliminary data.</text>
</comment>
<dbReference type="SUPFAM" id="SSF117782">
    <property type="entry name" value="YbjQ-like"/>
    <property type="match status" value="1"/>
</dbReference>
<evidence type="ECO:0000313" key="3">
    <source>
        <dbReference type="EMBL" id="MDQ0472400.1"/>
    </source>
</evidence>
<dbReference type="Proteomes" id="UP001242480">
    <property type="component" value="Unassembled WGS sequence"/>
</dbReference>
<sequence length="313" mass="33749">MSWLSWLTGGQTPAEAEQARLASEADARRLAEWETALQRGRLPGFVAERLQAASAGRTPWLTTMTAAELMLARSHGIRPIATVSGTCWFHYGYSWTKGHSAGWHAALSRLKLEAAAAGANAVVDVKMRRINLDIGESMDFTVLGTAVRFDGLPPSPDPVVATVPALEFARLLEAGIVPVGIGIGAHYEWLSRGGNLDGAGSFSNRPLTGLGNFWERVRRIAHAELRRDTAAQGNGVLAHTHFGQLFKIENDDAPGRYLGRHIVVGTIVDAPRRLPVPHGIEMVLDMNEAASPLSTASRHGHTAYDGVDQEGEI</sequence>
<accession>A0ABU0JDN6</accession>
<feature type="region of interest" description="Disordered" evidence="2">
    <location>
        <begin position="293"/>
        <end position="313"/>
    </location>
</feature>
<dbReference type="InterPro" id="IPR002765">
    <property type="entry name" value="UPF0145_YbjQ-like"/>
</dbReference>